<dbReference type="AlphaFoldDB" id="A0AAW0BTG6"/>
<feature type="signal peptide" evidence="2">
    <location>
        <begin position="1"/>
        <end position="21"/>
    </location>
</feature>
<comment type="caution">
    <text evidence="3">The sequence shown here is derived from an EMBL/GenBank/DDBJ whole genome shotgun (WGS) entry which is preliminary data.</text>
</comment>
<dbReference type="EMBL" id="JAWWNJ010000027">
    <property type="protein sequence ID" value="KAK7029312.1"/>
    <property type="molecule type" value="Genomic_DNA"/>
</dbReference>
<evidence type="ECO:0000256" key="2">
    <source>
        <dbReference type="SAM" id="SignalP"/>
    </source>
</evidence>
<evidence type="ECO:0000313" key="4">
    <source>
        <dbReference type="Proteomes" id="UP001362999"/>
    </source>
</evidence>
<protein>
    <submittedName>
        <fullName evidence="3">Uncharacterized protein</fullName>
    </submittedName>
</protein>
<sequence>MRTLKKLILAIILPILMRSDSGNTGVMHTAIAALQHAISRRPRPERARPEQGGQRIR</sequence>
<name>A0AAW0BTG6_9AGAR</name>
<gene>
    <name evidence="3" type="ORF">R3P38DRAFT_3189665</name>
</gene>
<organism evidence="3 4">
    <name type="scientific">Favolaschia claudopus</name>
    <dbReference type="NCBI Taxonomy" id="2862362"/>
    <lineage>
        <taxon>Eukaryota</taxon>
        <taxon>Fungi</taxon>
        <taxon>Dikarya</taxon>
        <taxon>Basidiomycota</taxon>
        <taxon>Agaricomycotina</taxon>
        <taxon>Agaricomycetes</taxon>
        <taxon>Agaricomycetidae</taxon>
        <taxon>Agaricales</taxon>
        <taxon>Marasmiineae</taxon>
        <taxon>Mycenaceae</taxon>
        <taxon>Favolaschia</taxon>
    </lineage>
</organism>
<dbReference type="Proteomes" id="UP001362999">
    <property type="component" value="Unassembled WGS sequence"/>
</dbReference>
<evidence type="ECO:0000313" key="3">
    <source>
        <dbReference type="EMBL" id="KAK7029312.1"/>
    </source>
</evidence>
<reference evidence="3 4" key="1">
    <citation type="journal article" date="2024" name="J Genomics">
        <title>Draft genome sequencing and assembly of Favolaschia claudopus CIRM-BRFM 2984 isolated from oak limbs.</title>
        <authorList>
            <person name="Navarro D."/>
            <person name="Drula E."/>
            <person name="Chaduli D."/>
            <person name="Cazenave R."/>
            <person name="Ahrendt S."/>
            <person name="Wang J."/>
            <person name="Lipzen A."/>
            <person name="Daum C."/>
            <person name="Barry K."/>
            <person name="Grigoriev I.V."/>
            <person name="Favel A."/>
            <person name="Rosso M.N."/>
            <person name="Martin F."/>
        </authorList>
    </citation>
    <scope>NUCLEOTIDE SEQUENCE [LARGE SCALE GENOMIC DNA]</scope>
    <source>
        <strain evidence="3 4">CIRM-BRFM 2984</strain>
    </source>
</reference>
<evidence type="ECO:0000256" key="1">
    <source>
        <dbReference type="SAM" id="MobiDB-lite"/>
    </source>
</evidence>
<proteinExistence type="predicted"/>
<keyword evidence="4" id="KW-1185">Reference proteome</keyword>
<feature type="region of interest" description="Disordered" evidence="1">
    <location>
        <begin position="37"/>
        <end position="57"/>
    </location>
</feature>
<feature type="chain" id="PRO_5043776853" evidence="2">
    <location>
        <begin position="22"/>
        <end position="57"/>
    </location>
</feature>
<accession>A0AAW0BTG6</accession>
<keyword evidence="2" id="KW-0732">Signal</keyword>